<evidence type="ECO:0000313" key="6">
    <source>
        <dbReference type="Proteomes" id="UP001073227"/>
    </source>
</evidence>
<dbReference type="InterPro" id="IPR019887">
    <property type="entry name" value="Tscrpt_reg_AsnC/Lrp_C"/>
</dbReference>
<sequence>MATGLDNLIRIEPPLAAAVKRPDRIDLRILSRLQKDGSLSIARLAEAVGLSATPCRRRLRRLEAEGYILSRGTRIDTARLGTHLLVLTEIVLKSRLTAHVQPFERYVASREYFLDCYAVTGDFDYVLRVVARDVAHYYSMMEELTEHCAAVARYSCTIALRTVKHTTDIPISLFDDMNVKAVDDAR</sequence>
<keyword evidence="1" id="KW-0805">Transcription regulation</keyword>
<dbReference type="SUPFAM" id="SSF54909">
    <property type="entry name" value="Dimeric alpha+beta barrel"/>
    <property type="match status" value="1"/>
</dbReference>
<dbReference type="PRINTS" id="PR00033">
    <property type="entry name" value="HTHASNC"/>
</dbReference>
<dbReference type="InterPro" id="IPR036390">
    <property type="entry name" value="WH_DNA-bd_sf"/>
</dbReference>
<evidence type="ECO:0000259" key="4">
    <source>
        <dbReference type="PROSITE" id="PS50956"/>
    </source>
</evidence>
<evidence type="ECO:0000256" key="3">
    <source>
        <dbReference type="ARBA" id="ARBA00023163"/>
    </source>
</evidence>
<dbReference type="RefSeq" id="WP_267655066.1">
    <property type="nucleotide sequence ID" value="NZ_JAOVZR010000001.1"/>
</dbReference>
<dbReference type="PANTHER" id="PTHR30154">
    <property type="entry name" value="LEUCINE-RESPONSIVE REGULATORY PROTEIN"/>
    <property type="match status" value="1"/>
</dbReference>
<dbReference type="EMBL" id="JAOVZR010000001">
    <property type="protein sequence ID" value="MCY0149613.1"/>
    <property type="molecule type" value="Genomic_DNA"/>
</dbReference>
<dbReference type="SUPFAM" id="SSF46785">
    <property type="entry name" value="Winged helix' DNA-binding domain"/>
    <property type="match status" value="1"/>
</dbReference>
<dbReference type="Pfam" id="PF13412">
    <property type="entry name" value="HTH_24"/>
    <property type="match status" value="1"/>
</dbReference>
<evidence type="ECO:0000256" key="2">
    <source>
        <dbReference type="ARBA" id="ARBA00023125"/>
    </source>
</evidence>
<dbReference type="Pfam" id="PF01037">
    <property type="entry name" value="AsnC_trans_reg"/>
    <property type="match status" value="1"/>
</dbReference>
<keyword evidence="2" id="KW-0238">DNA-binding</keyword>
<comment type="caution">
    <text evidence="5">The sequence shown here is derived from an EMBL/GenBank/DDBJ whole genome shotgun (WGS) entry which is preliminary data.</text>
</comment>
<dbReference type="InterPro" id="IPR036388">
    <property type="entry name" value="WH-like_DNA-bd_sf"/>
</dbReference>
<proteinExistence type="predicted"/>
<accession>A0ABT3ZD88</accession>
<feature type="domain" description="HTH asnC-type" evidence="4">
    <location>
        <begin position="22"/>
        <end position="83"/>
    </location>
</feature>
<dbReference type="PROSITE" id="PS50956">
    <property type="entry name" value="HTH_ASNC_2"/>
    <property type="match status" value="1"/>
</dbReference>
<dbReference type="InterPro" id="IPR011008">
    <property type="entry name" value="Dimeric_a/b-barrel"/>
</dbReference>
<organism evidence="5 6">
    <name type="scientific">Hoeflea algicola</name>
    <dbReference type="NCBI Taxonomy" id="2983763"/>
    <lineage>
        <taxon>Bacteria</taxon>
        <taxon>Pseudomonadati</taxon>
        <taxon>Pseudomonadota</taxon>
        <taxon>Alphaproteobacteria</taxon>
        <taxon>Hyphomicrobiales</taxon>
        <taxon>Rhizobiaceae</taxon>
        <taxon>Hoeflea</taxon>
    </lineage>
</organism>
<dbReference type="Gene3D" id="3.30.70.920">
    <property type="match status" value="1"/>
</dbReference>
<dbReference type="InterPro" id="IPR000485">
    <property type="entry name" value="AsnC-type_HTH_dom"/>
</dbReference>
<evidence type="ECO:0000313" key="5">
    <source>
        <dbReference type="EMBL" id="MCY0149613.1"/>
    </source>
</evidence>
<keyword evidence="6" id="KW-1185">Reference proteome</keyword>
<gene>
    <name evidence="5" type="ORF">OEG84_18345</name>
</gene>
<dbReference type="Gene3D" id="1.10.10.10">
    <property type="entry name" value="Winged helix-like DNA-binding domain superfamily/Winged helix DNA-binding domain"/>
    <property type="match status" value="1"/>
</dbReference>
<protein>
    <submittedName>
        <fullName evidence="5">Lrp/AsnC family transcriptional regulator</fullName>
    </submittedName>
</protein>
<dbReference type="PANTHER" id="PTHR30154:SF46">
    <property type="entry name" value="TRANSCRIPTIONAL REGULATORY PROTEIN"/>
    <property type="match status" value="1"/>
</dbReference>
<reference evidence="5" key="1">
    <citation type="submission" date="2022-10" db="EMBL/GenBank/DDBJ databases">
        <title>Hoeflea sp. G2-23, isolated from marine algae.</title>
        <authorList>
            <person name="Kristyanto S."/>
            <person name="Kim J.M."/>
            <person name="Jeon C.O."/>
        </authorList>
    </citation>
    <scope>NUCLEOTIDE SEQUENCE</scope>
    <source>
        <strain evidence="5">G2-23</strain>
    </source>
</reference>
<name>A0ABT3ZD88_9HYPH</name>
<evidence type="ECO:0000256" key="1">
    <source>
        <dbReference type="ARBA" id="ARBA00023015"/>
    </source>
</evidence>
<keyword evidence="3" id="KW-0804">Transcription</keyword>
<dbReference type="SMART" id="SM00344">
    <property type="entry name" value="HTH_ASNC"/>
    <property type="match status" value="1"/>
</dbReference>
<dbReference type="Proteomes" id="UP001073227">
    <property type="component" value="Unassembled WGS sequence"/>
</dbReference>
<dbReference type="InterPro" id="IPR019888">
    <property type="entry name" value="Tscrpt_reg_AsnC-like"/>
</dbReference>